<dbReference type="GO" id="GO:0008742">
    <property type="term" value="F:L-ribulose-phosphate 4-epimerase activity"/>
    <property type="evidence" value="ECO:0007669"/>
    <property type="project" value="UniProtKB-EC"/>
</dbReference>
<comment type="catalytic activity">
    <reaction evidence="1">
        <text>L-ribulose 5-phosphate = D-xylulose 5-phosphate</text>
        <dbReference type="Rhea" id="RHEA:22368"/>
        <dbReference type="ChEBI" id="CHEBI:57737"/>
        <dbReference type="ChEBI" id="CHEBI:58226"/>
        <dbReference type="EC" id="5.1.3.4"/>
    </reaction>
</comment>
<dbReference type="InterPro" id="IPR001303">
    <property type="entry name" value="Aldolase_II/adducin_N"/>
</dbReference>
<keyword evidence="8 15" id="KW-0413">Isomerase</keyword>
<dbReference type="NCBIfam" id="NF006047">
    <property type="entry name" value="PRK08193.1"/>
    <property type="match status" value="1"/>
</dbReference>
<keyword evidence="5" id="KW-0479">Metal-binding</keyword>
<protein>
    <recommendedName>
        <fullName evidence="13">L-ribulose-5-phosphate 4-epimerase</fullName>
        <ecNumber evidence="4">5.1.3.4</ecNumber>
    </recommendedName>
    <alternativeName>
        <fullName evidence="10">Phosphoribulose isomerase</fullName>
    </alternativeName>
</protein>
<evidence type="ECO:0000256" key="7">
    <source>
        <dbReference type="ARBA" id="ARBA00022935"/>
    </source>
</evidence>
<dbReference type="PANTHER" id="PTHR22789:SF8">
    <property type="entry name" value="L-RIBULOSE-5-PHOSPHATE 4-EPIMERASE SGBE"/>
    <property type="match status" value="1"/>
</dbReference>
<evidence type="ECO:0000256" key="8">
    <source>
        <dbReference type="ARBA" id="ARBA00023235"/>
    </source>
</evidence>
<evidence type="ECO:0000313" key="16">
    <source>
        <dbReference type="Proteomes" id="UP000297938"/>
    </source>
</evidence>
<accession>A0A7Z8G4S9</accession>
<dbReference type="EMBL" id="NRPP01000017">
    <property type="protein sequence ID" value="TFJ25149.1"/>
    <property type="molecule type" value="Genomic_DNA"/>
</dbReference>
<dbReference type="Pfam" id="PF00596">
    <property type="entry name" value="Aldolase_II"/>
    <property type="match status" value="1"/>
</dbReference>
<sequence length="239" mass="26668">MTNDVIKKMKEDVYKANVALSKHGLVKLTWGNVSQINRKLGVVVIKPSGVAYNMMTAQDMVVTDLQGNKISGTLNPSSDLSTHIILYQAFKEIKSVVHTHSKWAVSWAQAGRSIPAYGTTHADAFYGSIPCTRELTKQEIESAYEIETGNVIIETFRENQLDPHAIPGVIVKGHGPFTWGEDSKKAVENSLILEEVAEMAMHTEAAYFTRQEAPNLSQYLLEKHYLRKHGENAYYGQSQ</sequence>
<proteinExistence type="inferred from homology"/>
<dbReference type="Proteomes" id="UP000297938">
    <property type="component" value="Unassembled WGS sequence"/>
</dbReference>
<reference evidence="15 16" key="1">
    <citation type="journal article" date="2018" name="Int. J. Food Microbiol.">
        <title>Growth of Carnobacterium spp. isolated from chilled vacuum-packaged meat under relevant acidic conditions.</title>
        <authorList>
            <person name="Zhang P."/>
            <person name="Badoni M."/>
            <person name="Ganzle M."/>
            <person name="Yang X."/>
        </authorList>
    </citation>
    <scope>NUCLEOTIDE SEQUENCE [LARGE SCALE GENOMIC DNA]</scope>
    <source>
        <strain evidence="15 16">B2</strain>
    </source>
</reference>
<comment type="caution">
    <text evidence="15">The sequence shown here is derived from an EMBL/GenBank/DDBJ whole genome shotgun (WGS) entry which is preliminary data.</text>
</comment>
<evidence type="ECO:0000256" key="13">
    <source>
        <dbReference type="ARBA" id="ARBA00074961"/>
    </source>
</evidence>
<dbReference type="EC" id="5.1.3.4" evidence="4"/>
<dbReference type="SMART" id="SM01007">
    <property type="entry name" value="Aldolase_II"/>
    <property type="match status" value="1"/>
</dbReference>
<evidence type="ECO:0000256" key="3">
    <source>
        <dbReference type="ARBA" id="ARBA00010037"/>
    </source>
</evidence>
<evidence type="ECO:0000256" key="4">
    <source>
        <dbReference type="ARBA" id="ARBA00013186"/>
    </source>
</evidence>
<keyword evidence="6" id="KW-0862">Zinc</keyword>
<comment type="cofactor">
    <cofactor evidence="2">
        <name>Zn(2+)</name>
        <dbReference type="ChEBI" id="CHEBI:29105"/>
    </cofactor>
</comment>
<dbReference type="RefSeq" id="WP_135026407.1">
    <property type="nucleotide sequence ID" value="NZ_JBFUWL010000003.1"/>
</dbReference>
<dbReference type="AlphaFoldDB" id="A0A7Z8G4S9"/>
<dbReference type="Gene3D" id="3.40.225.10">
    <property type="entry name" value="Class II aldolase/adducin N-terminal domain"/>
    <property type="match status" value="1"/>
</dbReference>
<comment type="similarity">
    <text evidence="3">Belongs to the aldolase class II family. AraD/FucA subfamily.</text>
</comment>
<keyword evidence="9" id="KW-0119">Carbohydrate metabolism</keyword>
<evidence type="ECO:0000256" key="5">
    <source>
        <dbReference type="ARBA" id="ARBA00022723"/>
    </source>
</evidence>
<evidence type="ECO:0000259" key="14">
    <source>
        <dbReference type="SMART" id="SM01007"/>
    </source>
</evidence>
<dbReference type="SUPFAM" id="SSF53639">
    <property type="entry name" value="AraD/HMP-PK domain-like"/>
    <property type="match status" value="1"/>
</dbReference>
<dbReference type="GO" id="GO:0019568">
    <property type="term" value="P:arabinose catabolic process"/>
    <property type="evidence" value="ECO:0007669"/>
    <property type="project" value="UniProtKB-KW"/>
</dbReference>
<dbReference type="InterPro" id="IPR036409">
    <property type="entry name" value="Aldolase_II/adducin_N_sf"/>
</dbReference>
<feature type="domain" description="Class II aldolase/adducin N-terminal" evidence="14">
    <location>
        <begin position="11"/>
        <end position="201"/>
    </location>
</feature>
<dbReference type="GO" id="GO:0016832">
    <property type="term" value="F:aldehyde-lyase activity"/>
    <property type="evidence" value="ECO:0007669"/>
    <property type="project" value="TreeGrafter"/>
</dbReference>
<evidence type="ECO:0000256" key="2">
    <source>
        <dbReference type="ARBA" id="ARBA00001947"/>
    </source>
</evidence>
<evidence type="ECO:0000256" key="1">
    <source>
        <dbReference type="ARBA" id="ARBA00001726"/>
    </source>
</evidence>
<evidence type="ECO:0000256" key="10">
    <source>
        <dbReference type="ARBA" id="ARBA00032206"/>
    </source>
</evidence>
<comment type="pathway">
    <text evidence="12">Carbohydrate degradation; L-arabinose degradation via L-ribulose; D-xylulose 5-phosphate from L-arabinose (bacterial route): step 3/3.</text>
</comment>
<evidence type="ECO:0000313" key="15">
    <source>
        <dbReference type="EMBL" id="TFJ25149.1"/>
    </source>
</evidence>
<keyword evidence="7" id="KW-0054">Arabinose catabolism</keyword>
<dbReference type="FunFam" id="3.40.225.10:FF:000001">
    <property type="entry name" value="L-ribulose-5-phosphate 4-epimerase UlaF"/>
    <property type="match status" value="1"/>
</dbReference>
<dbReference type="GO" id="GO:0046872">
    <property type="term" value="F:metal ion binding"/>
    <property type="evidence" value="ECO:0007669"/>
    <property type="project" value="UniProtKB-KW"/>
</dbReference>
<evidence type="ECO:0000256" key="6">
    <source>
        <dbReference type="ARBA" id="ARBA00022833"/>
    </source>
</evidence>
<dbReference type="GO" id="GO:0005829">
    <property type="term" value="C:cytosol"/>
    <property type="evidence" value="ECO:0007669"/>
    <property type="project" value="TreeGrafter"/>
</dbReference>
<organism evidence="15 16">
    <name type="scientific">Carnobacterium divergens</name>
    <name type="common">Lactobacillus divergens</name>
    <dbReference type="NCBI Taxonomy" id="2748"/>
    <lineage>
        <taxon>Bacteria</taxon>
        <taxon>Bacillati</taxon>
        <taxon>Bacillota</taxon>
        <taxon>Bacilli</taxon>
        <taxon>Lactobacillales</taxon>
        <taxon>Carnobacteriaceae</taxon>
        <taxon>Carnobacterium</taxon>
    </lineage>
</organism>
<evidence type="ECO:0000256" key="11">
    <source>
        <dbReference type="ARBA" id="ARBA00053542"/>
    </source>
</evidence>
<dbReference type="PANTHER" id="PTHR22789">
    <property type="entry name" value="FUCULOSE PHOSPHATE ALDOLASE"/>
    <property type="match status" value="1"/>
</dbReference>
<comment type="function">
    <text evidence="11">Involved in the degradation of L-arabinose. Catalyzes the interconversion of L-ribulose 5-phosphate (LRu5P) and D-xylulose 5-phosphate (D-Xu5P) via a retroaldol/aldol mechanism (carbon-carbon bond cleavage analogous to a class II aldolase reaction).</text>
</comment>
<evidence type="ECO:0000256" key="9">
    <source>
        <dbReference type="ARBA" id="ARBA00023277"/>
    </source>
</evidence>
<evidence type="ECO:0000256" key="12">
    <source>
        <dbReference type="ARBA" id="ARBA00060520"/>
    </source>
</evidence>
<name>A0A7Z8G4S9_CARDV</name>
<dbReference type="InterPro" id="IPR050197">
    <property type="entry name" value="Aldolase_class_II_sugar_metab"/>
</dbReference>
<gene>
    <name evidence="15" type="primary">araD</name>
    <name evidence="15" type="ORF">CKN69_11080</name>
</gene>